<feature type="compositionally biased region" description="Polar residues" evidence="2">
    <location>
        <begin position="157"/>
        <end position="170"/>
    </location>
</feature>
<dbReference type="GO" id="GO:0034451">
    <property type="term" value="C:centriolar satellite"/>
    <property type="evidence" value="ECO:0007669"/>
    <property type="project" value="TreeGrafter"/>
</dbReference>
<accession>A0AAD9V7J1</accession>
<organism evidence="4 5">
    <name type="scientific">Acropora cervicornis</name>
    <name type="common">Staghorn coral</name>
    <dbReference type="NCBI Taxonomy" id="6130"/>
    <lineage>
        <taxon>Eukaryota</taxon>
        <taxon>Metazoa</taxon>
        <taxon>Cnidaria</taxon>
        <taxon>Anthozoa</taxon>
        <taxon>Hexacorallia</taxon>
        <taxon>Scleractinia</taxon>
        <taxon>Astrocoeniina</taxon>
        <taxon>Acroporidae</taxon>
        <taxon>Acropora</taxon>
    </lineage>
</organism>
<feature type="region of interest" description="Disordered" evidence="2">
    <location>
        <begin position="1441"/>
        <end position="1485"/>
    </location>
</feature>
<dbReference type="GO" id="GO:0034454">
    <property type="term" value="P:microtubule anchoring at centrosome"/>
    <property type="evidence" value="ECO:0007669"/>
    <property type="project" value="InterPro"/>
</dbReference>
<evidence type="ECO:0000256" key="2">
    <source>
        <dbReference type="SAM" id="MobiDB-lite"/>
    </source>
</evidence>
<feature type="compositionally biased region" description="Basic and acidic residues" evidence="2">
    <location>
        <begin position="1945"/>
        <end position="1963"/>
    </location>
</feature>
<feature type="region of interest" description="Disordered" evidence="2">
    <location>
        <begin position="362"/>
        <end position="422"/>
    </location>
</feature>
<dbReference type="InterPro" id="IPR031446">
    <property type="entry name" value="PCM1_C"/>
</dbReference>
<feature type="compositionally biased region" description="Basic and acidic residues" evidence="2">
    <location>
        <begin position="779"/>
        <end position="791"/>
    </location>
</feature>
<feature type="compositionally biased region" description="Acidic residues" evidence="2">
    <location>
        <begin position="680"/>
        <end position="692"/>
    </location>
</feature>
<feature type="coiled-coil region" evidence="1">
    <location>
        <begin position="711"/>
        <end position="738"/>
    </location>
</feature>
<feature type="region of interest" description="Disordered" evidence="2">
    <location>
        <begin position="1304"/>
        <end position="1424"/>
    </location>
</feature>
<dbReference type="PANTHER" id="PTHR14164">
    <property type="entry name" value="PERICENTRIOLAR MATERIAL 1-RELATED"/>
    <property type="match status" value="1"/>
</dbReference>
<feature type="compositionally biased region" description="Polar residues" evidence="2">
    <location>
        <begin position="393"/>
        <end position="415"/>
    </location>
</feature>
<feature type="compositionally biased region" description="Basic and acidic residues" evidence="2">
    <location>
        <begin position="376"/>
        <end position="390"/>
    </location>
</feature>
<dbReference type="Proteomes" id="UP001249851">
    <property type="component" value="Unassembled WGS sequence"/>
</dbReference>
<feature type="region of interest" description="Disordered" evidence="2">
    <location>
        <begin position="656"/>
        <end position="708"/>
    </location>
</feature>
<keyword evidence="5" id="KW-1185">Reference proteome</keyword>
<dbReference type="EMBL" id="JARQWQ010000025">
    <property type="protein sequence ID" value="KAK2563645.1"/>
    <property type="molecule type" value="Genomic_DNA"/>
</dbReference>
<feature type="compositionally biased region" description="Polar residues" evidence="2">
    <location>
        <begin position="1245"/>
        <end position="1272"/>
    </location>
</feature>
<comment type="caution">
    <text evidence="4">The sequence shown here is derived from an EMBL/GenBank/DDBJ whole genome shotgun (WGS) entry which is preliminary data.</text>
</comment>
<feature type="compositionally biased region" description="Polar residues" evidence="2">
    <location>
        <begin position="2016"/>
        <end position="2030"/>
    </location>
</feature>
<dbReference type="Pfam" id="PF15717">
    <property type="entry name" value="PCM1_C"/>
    <property type="match status" value="1"/>
</dbReference>
<feature type="compositionally biased region" description="Polar residues" evidence="2">
    <location>
        <begin position="1571"/>
        <end position="1581"/>
    </location>
</feature>
<sequence>MAGKDLPDDASRSLQSPRAPFSEPRTQRWGPHRYPASLDSELSLVTELRRSEEQAEQRSLPNNLGWSSRGGPQSSSSKSGATKKKAKHFEQVKLPTKTSPGSPSTDPSTAGVFTRKRHHTPATIPRTRLPPGTPGAEIAAMESLRQHLSFDDKEPTRQSPKTKTSRRQNPSPGPANNERPVPLQSRAATSSASLPLLEMNETETSRPSTDGIVSLIARPKVNTSVIINRLNQVRDFLKQATAMMAISQSTSSNDQQSSELTSKISRLVRQLKRHEQAYVELLQRTVAVERDSTLETTPTLSVQSLTEEEKSESASIRDEELQGLRQQHELLRKMLDQQKQLKELQTRQAALLTLQRDAEMRLAEAEEEGQQVPGELRAEGNEHDGTDRRRGTTAISQASQLVAPARQSTLAQPSSGVLDDGHFTPQEMELMNLLRKHKEKWRSADSGDEKERDESENQRRKRTNQAQAATANGAMPPEISSAIAANEEALANATQERLELENKLMVLEAKKEQMDTLLKELRSLREAQLKKESFEAAVGTSSSVNESKLEEDEPLATTSEKLDDEHVRDRLKQLRDLIGNYQPPTIDTDQIQENALQTQSTAEQFSFPIQSTEDNEDEELEGAVGGTPLVTEQDLSSIEWMQLQEARARVAHLFKQTNENPQPSPVRVNNEALQTRSTEEESGAESQTDTDAESAGSSNANALAWQDDPEFQAKVRKLNSAKQKLKQLQALVKKIQQFPDASASLPAELAEISFDEEDFETEDEDEDDEDNETDEGEGMEGREESSNKSEGSDTNDEGDVRNEAEDVTTGTEDEEAGSHCVSINRNRMLDLEGSDQEAVYQRYLRKQTAELNQLQQERQTLLETTPAQRMDSPRSLFRNDTFTVGGSKEPVVSAAPINREISTQTPFYGSDLQAARSVDSSEPPRNAQRARPSALVWSELRRQRELHEEKLKRRKQKVLEKRKKAGLDDLSEGGTYSVRSGRSGDIDEGFGVSMMSADITTATWGGSTQPSSTQNDSAVSADESDEETPGAQIAVEVEDDYPDGIVQAEEEEEERMEPEAFAGGGRKRDRERGLTFEDWPRTFYFDRNSRGRIRQENFTPAEQLIKDREQDQFSVERQAWEEHCERLHQEVSSLSTLCNGLLRDQQMLVSTVIGRSVPSAPSSSPGGFHNIHGAVPGLGGNPFEQYQQRQQEAYQGLQTFFDQQRYMQQQYQILRSLNQCYAQLQQQHQDMAILQQQFQELFSYNPSSSSAKQNDGSPNRPQTASPNITSHASPLFMNLPSSSLAQPPFSAPLVTQPPVTFAFQPPSSAPVPRTGAWYPSQEASGANENTQTSDSRAGTTQNARRGIPSPRAAVRSGHPIEPAPPPNPSSLANPVKVVREVGASTPGMGLSPGNIRTGRKYDPSSYQEVQGKDATASQKEDKDDVIGRTFNTPLRASAAANLAQKDKSAHKSTEMNFLTQKSVSVETSSRASSVPGEEHDMSKGASEAGSEFSLFEALRDSIYSEVATLISLNESRPHFLLELFRELQLLTSDYLRQRALYALQDLVTRFLTEDSVSREGAVLPQAEWLESNSELTPSETVETLEDDESETREGDVPAPETVTEGIYDYVENVESGSTLSTPTSSHAGEAPFASEGLGDTVIHLDKALSRMREYERLRTEGKLFEAVGNASTPKEKLVKDDLTTSSAGDVGSESSVSDVQYPRIDTQALDHLIKSIMSEVIPYLNEHMEDNCSSELLGYVKSLVLARIQVNEEQEFGRFFHKQLASILQDSLSRFKDKKMKDVGEDMLVDMSEILFNELAFFRLMQDLDGTRGANRRQAWRQGFDSASTDTGTGQDGDKEDGDDTDEKDKQQTENSAVEAAANEREEAEGEEEAQDQEEDGESSDEDSSSSEESGAEDEGADDEGPEDEEDELDEGDAATAAASTTAAAATPLSKEQQEAEEEELGKARDDVMANNFEDKSSRLNDSGMIADSPQCVKLELSVSESKPFSSFGSGEEDGEESFDDSEARRKLEEYQGSTAASASVNSDRQASSRDESHSGSEEDKAPQDEQRQAVEAAAEAAAAAGLTPYMHNGQVLNDQEDNVVTLDDLPTKLTGLTEADLQSRIAEEQSRNEGSSSVLAHLDGFSESFERPLNGLHLDSEK</sequence>
<feature type="coiled-coil region" evidence="1">
    <location>
        <begin position="483"/>
        <end position="527"/>
    </location>
</feature>
<feature type="compositionally biased region" description="Basic and acidic residues" evidence="2">
    <location>
        <begin position="144"/>
        <end position="156"/>
    </location>
</feature>
<reference evidence="4" key="1">
    <citation type="journal article" date="2023" name="G3 (Bethesda)">
        <title>Whole genome assembly and annotation of the endangered Caribbean coral Acropora cervicornis.</title>
        <authorList>
            <person name="Selwyn J.D."/>
            <person name="Vollmer S.V."/>
        </authorList>
    </citation>
    <scope>NUCLEOTIDE SEQUENCE</scope>
    <source>
        <strain evidence="4">K2</strain>
    </source>
</reference>
<feature type="region of interest" description="Disordered" evidence="2">
    <location>
        <begin position="1982"/>
        <end position="2061"/>
    </location>
</feature>
<evidence type="ECO:0000313" key="5">
    <source>
        <dbReference type="Proteomes" id="UP001249851"/>
    </source>
</evidence>
<feature type="region of interest" description="Disordered" evidence="2">
    <location>
        <begin position="914"/>
        <end position="934"/>
    </location>
</feature>
<evidence type="ECO:0000256" key="1">
    <source>
        <dbReference type="SAM" id="Coils"/>
    </source>
</evidence>
<feature type="compositionally biased region" description="Basic and acidic residues" evidence="2">
    <location>
        <begin position="1"/>
        <end position="11"/>
    </location>
</feature>
<reference evidence="4" key="2">
    <citation type="journal article" date="2023" name="Science">
        <title>Genomic signatures of disease resistance in endangered staghorn corals.</title>
        <authorList>
            <person name="Vollmer S.V."/>
            <person name="Selwyn J.D."/>
            <person name="Despard B.A."/>
            <person name="Roesel C.L."/>
        </authorList>
    </citation>
    <scope>NUCLEOTIDE SEQUENCE</scope>
    <source>
        <strain evidence="4">K2</strain>
    </source>
</reference>
<protein>
    <submittedName>
        <fullName evidence="4">Pericentriolar material 1 protein</fullName>
    </submittedName>
</protein>
<feature type="region of interest" description="Disordered" evidence="2">
    <location>
        <begin position="1245"/>
        <end position="1275"/>
    </location>
</feature>
<feature type="region of interest" description="Disordered" evidence="2">
    <location>
        <begin position="439"/>
        <end position="476"/>
    </location>
</feature>
<feature type="compositionally biased region" description="Low complexity" evidence="2">
    <location>
        <begin position="1462"/>
        <end position="1474"/>
    </location>
</feature>
<evidence type="ECO:0000313" key="4">
    <source>
        <dbReference type="EMBL" id="KAK2563645.1"/>
    </source>
</evidence>
<feature type="compositionally biased region" description="Basic and acidic residues" evidence="2">
    <location>
        <begin position="47"/>
        <end position="56"/>
    </location>
</feature>
<feature type="compositionally biased region" description="Low complexity" evidence="2">
    <location>
        <begin position="65"/>
        <end position="80"/>
    </location>
</feature>
<feature type="compositionally biased region" description="Polar residues" evidence="2">
    <location>
        <begin position="1321"/>
        <end position="1343"/>
    </location>
</feature>
<feature type="compositionally biased region" description="Polar residues" evidence="2">
    <location>
        <begin position="294"/>
        <end position="305"/>
    </location>
</feature>
<feature type="coiled-coil region" evidence="1">
    <location>
        <begin position="257"/>
        <end position="284"/>
    </location>
</feature>
<feature type="compositionally biased region" description="Basic and acidic residues" evidence="2">
    <location>
        <begin position="2031"/>
        <end position="2053"/>
    </location>
</feature>
<dbReference type="GO" id="GO:1905515">
    <property type="term" value="P:non-motile cilium assembly"/>
    <property type="evidence" value="ECO:0007669"/>
    <property type="project" value="TreeGrafter"/>
</dbReference>
<dbReference type="GO" id="GO:0036064">
    <property type="term" value="C:ciliary basal body"/>
    <property type="evidence" value="ECO:0007669"/>
    <property type="project" value="TreeGrafter"/>
</dbReference>
<gene>
    <name evidence="4" type="ORF">P5673_013384</name>
</gene>
<proteinExistence type="predicted"/>
<dbReference type="GO" id="GO:0071539">
    <property type="term" value="P:protein localization to centrosome"/>
    <property type="evidence" value="ECO:0007669"/>
    <property type="project" value="InterPro"/>
</dbReference>
<feature type="compositionally biased region" description="Acidic residues" evidence="2">
    <location>
        <begin position="1866"/>
        <end position="1917"/>
    </location>
</feature>
<feature type="region of interest" description="Disordered" evidence="2">
    <location>
        <begin position="1002"/>
        <end position="1035"/>
    </location>
</feature>
<feature type="coiled-coil region" evidence="1">
    <location>
        <begin position="837"/>
        <end position="864"/>
    </location>
</feature>
<feature type="domain" description="Pericentriolar material 1 protein C-terminal" evidence="3">
    <location>
        <begin position="1489"/>
        <end position="2117"/>
    </location>
</feature>
<feature type="compositionally biased region" description="Basic and acidic residues" evidence="2">
    <location>
        <begin position="1444"/>
        <end position="1453"/>
    </location>
</feature>
<keyword evidence="1" id="KW-0175">Coiled coil</keyword>
<name>A0AAD9V7J1_ACRCE</name>
<feature type="region of interest" description="Disordered" evidence="2">
    <location>
        <begin position="754"/>
        <end position="821"/>
    </location>
</feature>
<dbReference type="PANTHER" id="PTHR14164:SF12">
    <property type="entry name" value="PERICENTRIOLAR MATERIAL 1 PROTEIN"/>
    <property type="match status" value="1"/>
</dbReference>
<feature type="compositionally biased region" description="Low complexity" evidence="2">
    <location>
        <begin position="1918"/>
        <end position="1931"/>
    </location>
</feature>
<feature type="region of interest" description="Disordered" evidence="2">
    <location>
        <begin position="1049"/>
        <end position="1069"/>
    </location>
</feature>
<feature type="region of interest" description="Disordered" evidence="2">
    <location>
        <begin position="1571"/>
        <end position="1599"/>
    </location>
</feature>
<feature type="compositionally biased region" description="Basic and acidic residues" evidence="2">
    <location>
        <begin position="441"/>
        <end position="458"/>
    </location>
</feature>
<feature type="region of interest" description="Disordered" evidence="2">
    <location>
        <begin position="533"/>
        <end position="559"/>
    </location>
</feature>
<feature type="compositionally biased region" description="Low complexity" evidence="2">
    <location>
        <begin position="95"/>
        <end position="109"/>
    </location>
</feature>
<feature type="compositionally biased region" description="Basic and acidic residues" evidence="2">
    <location>
        <begin position="307"/>
        <end position="318"/>
    </location>
</feature>
<feature type="compositionally biased region" description="Acidic residues" evidence="2">
    <location>
        <begin position="1995"/>
        <end position="2005"/>
    </location>
</feature>
<feature type="compositionally biased region" description="Acidic residues" evidence="2">
    <location>
        <begin position="754"/>
        <end position="778"/>
    </location>
</feature>
<feature type="region of interest" description="Disordered" evidence="2">
    <location>
        <begin position="1816"/>
        <end position="1970"/>
    </location>
</feature>
<evidence type="ECO:0000259" key="3">
    <source>
        <dbReference type="Pfam" id="PF15717"/>
    </source>
</evidence>
<feature type="region of interest" description="Disordered" evidence="2">
    <location>
        <begin position="1"/>
        <end position="208"/>
    </location>
</feature>
<feature type="compositionally biased region" description="Polar residues" evidence="2">
    <location>
        <begin position="1002"/>
        <end position="1018"/>
    </location>
</feature>
<feature type="region of interest" description="Disordered" evidence="2">
    <location>
        <begin position="293"/>
        <end position="318"/>
    </location>
</feature>
<dbReference type="InterPro" id="IPR024138">
    <property type="entry name" value="Pericentriolar_Pcm1"/>
</dbReference>